<evidence type="ECO:0000313" key="4">
    <source>
        <dbReference type="EMBL" id="MFD2611977.1"/>
    </source>
</evidence>
<dbReference type="PROSITE" id="PS50893">
    <property type="entry name" value="ABC_TRANSPORTER_2"/>
    <property type="match status" value="1"/>
</dbReference>
<dbReference type="EMBL" id="JBHUME010000005">
    <property type="protein sequence ID" value="MFD2611977.1"/>
    <property type="molecule type" value="Genomic_DNA"/>
</dbReference>
<proteinExistence type="predicted"/>
<organism evidence="4 5">
    <name type="scientific">Paenibacillus gansuensis</name>
    <dbReference type="NCBI Taxonomy" id="306542"/>
    <lineage>
        <taxon>Bacteria</taxon>
        <taxon>Bacillati</taxon>
        <taxon>Bacillota</taxon>
        <taxon>Bacilli</taxon>
        <taxon>Bacillales</taxon>
        <taxon>Paenibacillaceae</taxon>
        <taxon>Paenibacillus</taxon>
    </lineage>
</organism>
<dbReference type="RefSeq" id="WP_377601111.1">
    <property type="nucleotide sequence ID" value="NZ_JBHUME010000005.1"/>
</dbReference>
<dbReference type="PANTHER" id="PTHR43158">
    <property type="entry name" value="SKFA PEPTIDE EXPORT ATP-BINDING PROTEIN SKFE"/>
    <property type="match status" value="1"/>
</dbReference>
<evidence type="ECO:0000313" key="5">
    <source>
        <dbReference type="Proteomes" id="UP001597541"/>
    </source>
</evidence>
<dbReference type="GO" id="GO:0005524">
    <property type="term" value="F:ATP binding"/>
    <property type="evidence" value="ECO:0007669"/>
    <property type="project" value="UniProtKB-KW"/>
</dbReference>
<dbReference type="SMART" id="SM00382">
    <property type="entry name" value="AAA"/>
    <property type="match status" value="1"/>
</dbReference>
<dbReference type="SUPFAM" id="SSF52540">
    <property type="entry name" value="P-loop containing nucleoside triphosphate hydrolases"/>
    <property type="match status" value="1"/>
</dbReference>
<dbReference type="CDD" id="cd03230">
    <property type="entry name" value="ABC_DR_subfamily_A"/>
    <property type="match status" value="1"/>
</dbReference>
<reference evidence="5" key="1">
    <citation type="journal article" date="2019" name="Int. J. Syst. Evol. Microbiol.">
        <title>The Global Catalogue of Microorganisms (GCM) 10K type strain sequencing project: providing services to taxonomists for standard genome sequencing and annotation.</title>
        <authorList>
            <consortium name="The Broad Institute Genomics Platform"/>
            <consortium name="The Broad Institute Genome Sequencing Center for Infectious Disease"/>
            <person name="Wu L."/>
            <person name="Ma J."/>
        </authorList>
    </citation>
    <scope>NUCLEOTIDE SEQUENCE [LARGE SCALE GENOMIC DNA]</scope>
    <source>
        <strain evidence="5">KCTC 3950</strain>
    </source>
</reference>
<dbReference type="Proteomes" id="UP001597541">
    <property type="component" value="Unassembled WGS sequence"/>
</dbReference>
<evidence type="ECO:0000256" key="1">
    <source>
        <dbReference type="ARBA" id="ARBA00022741"/>
    </source>
</evidence>
<gene>
    <name evidence="4" type="ORF">ACFSUF_06000</name>
</gene>
<keyword evidence="5" id="KW-1185">Reference proteome</keyword>
<comment type="caution">
    <text evidence="4">The sequence shown here is derived from an EMBL/GenBank/DDBJ whole genome shotgun (WGS) entry which is preliminary data.</text>
</comment>
<dbReference type="InterPro" id="IPR003593">
    <property type="entry name" value="AAA+_ATPase"/>
</dbReference>
<evidence type="ECO:0000256" key="2">
    <source>
        <dbReference type="ARBA" id="ARBA00022840"/>
    </source>
</evidence>
<dbReference type="PANTHER" id="PTHR43158:SF10">
    <property type="entry name" value="ABC TRANSPORTER ATP-BINDING PROTEIN YTRB"/>
    <property type="match status" value="1"/>
</dbReference>
<name>A0ABW5PCE1_9BACL</name>
<sequence length="293" mass="32970">MLEVKQVTKKIDGRPILQNITFSLDSGSIAGLVGRNGAGKTTLLRTMAGILDPEQGSIQWNSVSVHSHPEVKRDMVYIADSTEPFHGYTAMELADLYQQIYPKFDRMYFMDLMERFKLPFHKKIRHFSKGMKALTVLILSFSTRASCILLDEPTNGIDAIVKKQVLSLLVEEVAESGVTVVISTHHLEELERIADTILLFKGTTVETIEGNGSSGPYVKLQVVFREQAPAALLSLPNVRVSSQVGRVYTLLIEDQQEETVRLFEQESPLVLERLPVRLEDLFTYKLGDEHHVE</sequence>
<dbReference type="Pfam" id="PF00005">
    <property type="entry name" value="ABC_tran"/>
    <property type="match status" value="1"/>
</dbReference>
<protein>
    <submittedName>
        <fullName evidence="4">ATP-binding cassette domain-containing protein</fullName>
    </submittedName>
</protein>
<keyword evidence="1" id="KW-0547">Nucleotide-binding</keyword>
<evidence type="ECO:0000259" key="3">
    <source>
        <dbReference type="PROSITE" id="PS50893"/>
    </source>
</evidence>
<dbReference type="InterPro" id="IPR003439">
    <property type="entry name" value="ABC_transporter-like_ATP-bd"/>
</dbReference>
<accession>A0ABW5PCE1</accession>
<feature type="domain" description="ABC transporter" evidence="3">
    <location>
        <begin position="2"/>
        <end position="227"/>
    </location>
</feature>
<dbReference type="Gene3D" id="3.40.50.300">
    <property type="entry name" value="P-loop containing nucleotide triphosphate hydrolases"/>
    <property type="match status" value="1"/>
</dbReference>
<keyword evidence="2 4" id="KW-0067">ATP-binding</keyword>
<dbReference type="InterPro" id="IPR027417">
    <property type="entry name" value="P-loop_NTPase"/>
</dbReference>